<evidence type="ECO:0000313" key="2">
    <source>
        <dbReference type="Proteomes" id="UP001060215"/>
    </source>
</evidence>
<proteinExistence type="predicted"/>
<sequence>MSLAGSTGLVEVYVMRKLYKDKMIKRMEKEKEEKQVNFINKIAASDDDEKNSSGCLPNMFKKIHPAGAPPDSVTKSAFV</sequence>
<name>A0ACC0HV58_9ERIC</name>
<protein>
    <submittedName>
        <fullName evidence="1">Uncharacterized protein</fullName>
    </submittedName>
</protein>
<gene>
    <name evidence="1" type="ORF">LOK49_LG05G02905</name>
</gene>
<reference evidence="1 2" key="1">
    <citation type="journal article" date="2022" name="Plant J.">
        <title>Chromosome-level genome of Camellia lanceoleosa provides a valuable resource for understanding genome evolution and self-incompatibility.</title>
        <authorList>
            <person name="Gong W."/>
            <person name="Xiao S."/>
            <person name="Wang L."/>
            <person name="Liao Z."/>
            <person name="Chang Y."/>
            <person name="Mo W."/>
            <person name="Hu G."/>
            <person name="Li W."/>
            <person name="Zhao G."/>
            <person name="Zhu H."/>
            <person name="Hu X."/>
            <person name="Ji K."/>
            <person name="Xiang X."/>
            <person name="Song Q."/>
            <person name="Yuan D."/>
            <person name="Jin S."/>
            <person name="Zhang L."/>
        </authorList>
    </citation>
    <scope>NUCLEOTIDE SEQUENCE [LARGE SCALE GENOMIC DNA]</scope>
    <source>
        <strain evidence="1">SQ_2022a</strain>
    </source>
</reference>
<dbReference type="Proteomes" id="UP001060215">
    <property type="component" value="Chromosome 4"/>
</dbReference>
<evidence type="ECO:0000313" key="1">
    <source>
        <dbReference type="EMBL" id="KAI8015951.1"/>
    </source>
</evidence>
<organism evidence="1 2">
    <name type="scientific">Camellia lanceoleosa</name>
    <dbReference type="NCBI Taxonomy" id="1840588"/>
    <lineage>
        <taxon>Eukaryota</taxon>
        <taxon>Viridiplantae</taxon>
        <taxon>Streptophyta</taxon>
        <taxon>Embryophyta</taxon>
        <taxon>Tracheophyta</taxon>
        <taxon>Spermatophyta</taxon>
        <taxon>Magnoliopsida</taxon>
        <taxon>eudicotyledons</taxon>
        <taxon>Gunneridae</taxon>
        <taxon>Pentapetalae</taxon>
        <taxon>asterids</taxon>
        <taxon>Ericales</taxon>
        <taxon>Theaceae</taxon>
        <taxon>Camellia</taxon>
    </lineage>
</organism>
<accession>A0ACC0HV58</accession>
<keyword evidence="2" id="KW-1185">Reference proteome</keyword>
<comment type="caution">
    <text evidence="1">The sequence shown here is derived from an EMBL/GenBank/DDBJ whole genome shotgun (WGS) entry which is preliminary data.</text>
</comment>
<dbReference type="EMBL" id="CM045761">
    <property type="protein sequence ID" value="KAI8015951.1"/>
    <property type="molecule type" value="Genomic_DNA"/>
</dbReference>